<dbReference type="Proteomes" id="UP000054337">
    <property type="component" value="Unassembled WGS sequence"/>
</dbReference>
<reference evidence="1 2" key="1">
    <citation type="journal article" date="2013" name="PLoS Genet.">
        <title>Comparative genome structure, secondary metabolite, and effector coding capacity across Cochliobolus pathogens.</title>
        <authorList>
            <person name="Condon B.J."/>
            <person name="Leng Y."/>
            <person name="Wu D."/>
            <person name="Bushley K.E."/>
            <person name="Ohm R.A."/>
            <person name="Otillar R."/>
            <person name="Martin J."/>
            <person name="Schackwitz W."/>
            <person name="Grimwood J."/>
            <person name="MohdZainudin N."/>
            <person name="Xue C."/>
            <person name="Wang R."/>
            <person name="Manning V.A."/>
            <person name="Dhillon B."/>
            <person name="Tu Z.J."/>
            <person name="Steffenson B.J."/>
            <person name="Salamov A."/>
            <person name="Sun H."/>
            <person name="Lowry S."/>
            <person name="LaButti K."/>
            <person name="Han J."/>
            <person name="Copeland A."/>
            <person name="Lindquist E."/>
            <person name="Barry K."/>
            <person name="Schmutz J."/>
            <person name="Baker S.E."/>
            <person name="Ciuffetti L.M."/>
            <person name="Grigoriev I.V."/>
            <person name="Zhong S."/>
            <person name="Turgeon B.G."/>
        </authorList>
    </citation>
    <scope>NUCLEOTIDE SEQUENCE [LARGE SCALE GENOMIC DNA]</scope>
    <source>
        <strain evidence="1 2">FI3</strain>
    </source>
</reference>
<protein>
    <submittedName>
        <fullName evidence="1">Uncharacterized protein</fullName>
    </submittedName>
</protein>
<evidence type="ECO:0000313" key="1">
    <source>
        <dbReference type="EMBL" id="EUN21851.1"/>
    </source>
</evidence>
<organism evidence="1 2">
    <name type="scientific">Bipolaris victoriae (strain FI3)</name>
    <name type="common">Victoria blight of oats agent</name>
    <name type="synonym">Cochliobolus victoriae</name>
    <dbReference type="NCBI Taxonomy" id="930091"/>
    <lineage>
        <taxon>Eukaryota</taxon>
        <taxon>Fungi</taxon>
        <taxon>Dikarya</taxon>
        <taxon>Ascomycota</taxon>
        <taxon>Pezizomycotina</taxon>
        <taxon>Dothideomycetes</taxon>
        <taxon>Pleosporomycetidae</taxon>
        <taxon>Pleosporales</taxon>
        <taxon>Pleosporineae</taxon>
        <taxon>Pleosporaceae</taxon>
        <taxon>Bipolaris</taxon>
    </lineage>
</organism>
<dbReference type="RefSeq" id="XP_014551424.1">
    <property type="nucleotide sequence ID" value="XM_014695938.1"/>
</dbReference>
<dbReference type="AlphaFoldDB" id="W7E093"/>
<keyword evidence="2" id="KW-1185">Reference proteome</keyword>
<name>W7E093_BIPV3</name>
<dbReference type="EMBL" id="KI968830">
    <property type="protein sequence ID" value="EUN21851.1"/>
    <property type="molecule type" value="Genomic_DNA"/>
</dbReference>
<dbReference type="HOGENOM" id="CLU_499634_0_0_1"/>
<accession>W7E093</accession>
<dbReference type="GeneID" id="26252513"/>
<sequence>MSARQALWQKRAGTSNKKCKAEGSRAREEALLGAARMLWATGLALIAVAARRMAYLLWAGPCSVSSLFLLDQKKGTCAAVAPCFATAAVTAARMRRRGVLGQERVCDGGVGVGVGVGGRETMHAYGERGTEGGQGMHSGRIGDEGGAAAVAVAVAAMAAATQQCSINRANKQGQQTNNSQAAVDRRRTVDLPACLRGTPTTTNHEHGDPLLPVGHPHTTPQGDLRRHYRTCTSGVVPNDYSQPGRAKMYIHPSIMEQPDTSSLCSSSTGYIHVPRRQHLAAAKQAGVQELRASDVDVRAAWAKTSRPNAHSASGQLAPCNRCQGPSSPNGCQSSYIAQAYYVRTHKTTTHGSDGFPHPSRGCICKIIPEPQSRRSGPLVPAHTRARARQYFPAATYSTFGTPAADKLQRSACRAHRMCPFAIAHVAKPVANLASTIHSLLAYLTYTLLHVPPTLCFLARLYRSHLVYSESGHPTAQSSTTSMSTLPSKLQGCKAATTPTTTTTTSRALIPEQRLSARRLVITTCGGHQRSYSYPSRSRDVPESAE</sequence>
<gene>
    <name evidence="1" type="ORF">COCVIDRAFT_20301</name>
</gene>
<proteinExistence type="predicted"/>
<evidence type="ECO:0000313" key="2">
    <source>
        <dbReference type="Proteomes" id="UP000054337"/>
    </source>
</evidence>